<gene>
    <name evidence="4" type="primary">gph_4</name>
    <name evidence="4" type="ORF">PAESOLCIP111_04537</name>
</gene>
<dbReference type="Pfam" id="PF00702">
    <property type="entry name" value="Hydrolase"/>
    <property type="match status" value="1"/>
</dbReference>
<keyword evidence="3" id="KW-0460">Magnesium</keyword>
<dbReference type="EMBL" id="CAJVAS010000025">
    <property type="protein sequence ID" value="CAG7643721.1"/>
    <property type="molecule type" value="Genomic_DNA"/>
</dbReference>
<dbReference type="InterPro" id="IPR006439">
    <property type="entry name" value="HAD-SF_hydro_IA"/>
</dbReference>
<dbReference type="PANTHER" id="PTHR46470:SF4">
    <property type="entry name" value="5-AMINO-6-(5-PHOSPHO-D-RIBITYLAMINO)URACIL PHOSPHATASE YIGB"/>
    <property type="match status" value="1"/>
</dbReference>
<protein>
    <submittedName>
        <fullName evidence="4">Phosphoglycolate phosphatase</fullName>
        <ecNumber evidence="4">3.1.3.18</ecNumber>
    </submittedName>
</protein>
<reference evidence="4" key="1">
    <citation type="submission" date="2021-06" db="EMBL/GenBank/DDBJ databases">
        <authorList>
            <person name="Criscuolo A."/>
        </authorList>
    </citation>
    <scope>NUCLEOTIDE SEQUENCE</scope>
    <source>
        <strain evidence="4">CIP111600</strain>
    </source>
</reference>
<comment type="caution">
    <text evidence="4">The sequence shown here is derived from an EMBL/GenBank/DDBJ whole genome shotgun (WGS) entry which is preliminary data.</text>
</comment>
<dbReference type="SFLD" id="SFLDS00003">
    <property type="entry name" value="Haloacid_Dehalogenase"/>
    <property type="match status" value="1"/>
</dbReference>
<dbReference type="RefSeq" id="WP_218094247.1">
    <property type="nucleotide sequence ID" value="NZ_CAJVAS010000025.1"/>
</dbReference>
<dbReference type="SFLD" id="SFLDG01129">
    <property type="entry name" value="C1.5:_HAD__Beta-PGM__Phosphata"/>
    <property type="match status" value="1"/>
</dbReference>
<evidence type="ECO:0000256" key="3">
    <source>
        <dbReference type="ARBA" id="ARBA00022842"/>
    </source>
</evidence>
<dbReference type="AlphaFoldDB" id="A0A916K7Z4"/>
<proteinExistence type="predicted"/>
<evidence type="ECO:0000313" key="4">
    <source>
        <dbReference type="EMBL" id="CAG7643721.1"/>
    </source>
</evidence>
<comment type="cofactor">
    <cofactor evidence="1">
        <name>Mg(2+)</name>
        <dbReference type="ChEBI" id="CHEBI:18420"/>
    </cofactor>
</comment>
<sequence length="252" mass="28380">MLPKAILLDLDDTITTFDYGIDLDACWKNACASRFPEWTDEAVDEAVQAIKKRARWYWSDADRHRTGRLRMDETRRYIVETALMGAGLLTQNEASSVHPIADDYGRSRDAAIRPFPGAIETLEHIRARGIKLALITNGSSTGQRSKINRFALPSYFDDIFVEEECGVGKPEHAIYQMVLNRLQVEPEESWMAGDNFEWEVAAPQRLGIKGIWINHRGQDTASLSTQPFHAVTTLSDLVPLLDASDSRRDGKS</sequence>
<organism evidence="4 5">
    <name type="scientific">Paenibacillus solanacearum</name>
    <dbReference type="NCBI Taxonomy" id="2048548"/>
    <lineage>
        <taxon>Bacteria</taxon>
        <taxon>Bacillati</taxon>
        <taxon>Bacillota</taxon>
        <taxon>Bacilli</taxon>
        <taxon>Bacillales</taxon>
        <taxon>Paenibacillaceae</taxon>
        <taxon>Paenibacillus</taxon>
    </lineage>
</organism>
<dbReference type="GO" id="GO:0008967">
    <property type="term" value="F:phosphoglycolate phosphatase activity"/>
    <property type="evidence" value="ECO:0007669"/>
    <property type="project" value="UniProtKB-EC"/>
</dbReference>
<evidence type="ECO:0000313" key="5">
    <source>
        <dbReference type="Proteomes" id="UP000693672"/>
    </source>
</evidence>
<evidence type="ECO:0000256" key="2">
    <source>
        <dbReference type="ARBA" id="ARBA00022801"/>
    </source>
</evidence>
<dbReference type="NCBIfam" id="TIGR01509">
    <property type="entry name" value="HAD-SF-IA-v3"/>
    <property type="match status" value="1"/>
</dbReference>
<accession>A0A916K7Z4</accession>
<dbReference type="NCBIfam" id="TIGR01549">
    <property type="entry name" value="HAD-SF-IA-v1"/>
    <property type="match status" value="1"/>
</dbReference>
<dbReference type="EC" id="3.1.3.18" evidence="4"/>
<evidence type="ECO:0000256" key="1">
    <source>
        <dbReference type="ARBA" id="ARBA00001946"/>
    </source>
</evidence>
<dbReference type="GO" id="GO:0009231">
    <property type="term" value="P:riboflavin biosynthetic process"/>
    <property type="evidence" value="ECO:0007669"/>
    <property type="project" value="TreeGrafter"/>
</dbReference>
<dbReference type="InterPro" id="IPR051400">
    <property type="entry name" value="HAD-like_hydrolase"/>
</dbReference>
<dbReference type="PANTHER" id="PTHR46470">
    <property type="entry name" value="N-ACYLNEURAMINATE-9-PHOSPHATASE"/>
    <property type="match status" value="1"/>
</dbReference>
<keyword evidence="5" id="KW-1185">Reference proteome</keyword>
<dbReference type="Proteomes" id="UP000693672">
    <property type="component" value="Unassembled WGS sequence"/>
</dbReference>
<name>A0A916K7Z4_9BACL</name>
<keyword evidence="2 4" id="KW-0378">Hydrolase</keyword>